<keyword evidence="1" id="KW-1133">Transmembrane helix</keyword>
<keyword evidence="1" id="KW-0472">Membrane</keyword>
<dbReference type="AlphaFoldDB" id="A0A3M2HTE4"/>
<sequence>MRYPALSVALGYASESVPVLRAGKAGGVDTIYDDWNYALPYAGVPSLQDPAKTQNTLSHRVWGDPRKGRWMLASMAFHALGAMALGLLGAYRSETTVMNQRSLGLVAFGPGMVGLLETAVEMCEHHRIDRRHSATGVME</sequence>
<dbReference type="Proteomes" id="UP000275012">
    <property type="component" value="Unassembled WGS sequence"/>
</dbReference>
<keyword evidence="1" id="KW-0812">Transmembrane</keyword>
<evidence type="ECO:0000313" key="2">
    <source>
        <dbReference type="EMBL" id="RMH89467.1"/>
    </source>
</evidence>
<comment type="caution">
    <text evidence="2">The sequence shown here is derived from an EMBL/GenBank/DDBJ whole genome shotgun (WGS) entry which is preliminary data.</text>
</comment>
<feature type="transmembrane region" description="Helical" evidence="1">
    <location>
        <begin position="70"/>
        <end position="91"/>
    </location>
</feature>
<evidence type="ECO:0000256" key="1">
    <source>
        <dbReference type="SAM" id="Phobius"/>
    </source>
</evidence>
<keyword evidence="3" id="KW-1185">Reference proteome</keyword>
<organism evidence="2 3">
    <name type="scientific">Solilutibacter pythonis</name>
    <dbReference type="NCBI Taxonomy" id="2483112"/>
    <lineage>
        <taxon>Bacteria</taxon>
        <taxon>Pseudomonadati</taxon>
        <taxon>Pseudomonadota</taxon>
        <taxon>Gammaproteobacteria</taxon>
        <taxon>Lysobacterales</taxon>
        <taxon>Lysobacteraceae</taxon>
        <taxon>Solilutibacter</taxon>
    </lineage>
</organism>
<dbReference type="EMBL" id="RFLY01000015">
    <property type="protein sequence ID" value="RMH89467.1"/>
    <property type="molecule type" value="Genomic_DNA"/>
</dbReference>
<reference evidence="2 3" key="1">
    <citation type="submission" date="2018-10" db="EMBL/GenBank/DDBJ databases">
        <title>Proposal of Lysobacter pythonis sp. nov. isolated from royal pythons (Python regius).</title>
        <authorList>
            <person name="Hans-Juergen B."/>
            <person name="Huptas C."/>
            <person name="Sandra B."/>
            <person name="Igor L."/>
            <person name="Joachim S."/>
            <person name="Siegfried S."/>
            <person name="Mareike W."/>
            <person name="Peter K."/>
        </authorList>
    </citation>
    <scope>NUCLEOTIDE SEQUENCE [LARGE SCALE GENOMIC DNA]</scope>
    <source>
        <strain evidence="2 3">4284/11</strain>
    </source>
</reference>
<protein>
    <submittedName>
        <fullName evidence="2">Uncharacterized protein</fullName>
    </submittedName>
</protein>
<proteinExistence type="predicted"/>
<evidence type="ECO:0000313" key="3">
    <source>
        <dbReference type="Proteomes" id="UP000275012"/>
    </source>
</evidence>
<gene>
    <name evidence="2" type="ORF">EBB59_10245</name>
</gene>
<name>A0A3M2HTE4_9GAMM</name>
<accession>A0A3M2HTE4</accession>